<feature type="binding site" evidence="10">
    <location>
        <position position="163"/>
    </location>
    <ligand>
        <name>2-[(2R,5Z)-2-carboxy-4-methylthiazol-5(2H)-ylidene]ethyl phosphate</name>
        <dbReference type="ChEBI" id="CHEBI:62899"/>
    </ligand>
</feature>
<evidence type="ECO:0000256" key="5">
    <source>
        <dbReference type="ARBA" id="ARBA00022842"/>
    </source>
</evidence>
<dbReference type="AlphaFoldDB" id="A0A369WA10"/>
<dbReference type="Pfam" id="PF02581">
    <property type="entry name" value="TMP-TENI"/>
    <property type="match status" value="1"/>
</dbReference>
<feature type="binding site" evidence="10">
    <location>
        <begin position="35"/>
        <end position="39"/>
    </location>
    <ligand>
        <name>4-amino-2-methyl-5-(diphosphooxymethyl)pyrimidine</name>
        <dbReference type="ChEBI" id="CHEBI:57841"/>
    </ligand>
</feature>
<dbReference type="EMBL" id="QQOH01000006">
    <property type="protein sequence ID" value="RDE18019.1"/>
    <property type="molecule type" value="Genomic_DNA"/>
</dbReference>
<dbReference type="GO" id="GO:0004789">
    <property type="term" value="F:thiamine-phosphate diphosphorylase activity"/>
    <property type="evidence" value="ECO:0007669"/>
    <property type="project" value="UniProtKB-UniRule"/>
</dbReference>
<dbReference type="FunFam" id="3.20.20.70:FF:000096">
    <property type="entry name" value="Thiamine-phosphate synthase"/>
    <property type="match status" value="1"/>
</dbReference>
<keyword evidence="15" id="KW-1185">Reference proteome</keyword>
<evidence type="ECO:0000256" key="10">
    <source>
        <dbReference type="HAMAP-Rule" id="MF_00097"/>
    </source>
</evidence>
<comment type="similarity">
    <text evidence="10 11">Belongs to the thiamine-phosphate synthase family.</text>
</comment>
<comment type="function">
    <text evidence="1 10">Condenses 4-methyl-5-(beta-hydroxyethyl)thiazole monophosphate (THZ-P) and 2-methyl-4-amino-5-hydroxymethyl pyrimidine pyrophosphate (HMP-PP) to form thiamine monophosphate (TMP).</text>
</comment>
<dbReference type="UniPathway" id="UPA00060">
    <property type="reaction ID" value="UER00141"/>
</dbReference>
<dbReference type="GO" id="GO:0000287">
    <property type="term" value="F:magnesium ion binding"/>
    <property type="evidence" value="ECO:0007669"/>
    <property type="project" value="UniProtKB-UniRule"/>
</dbReference>
<dbReference type="Proteomes" id="UP000253769">
    <property type="component" value="Unassembled WGS sequence"/>
</dbReference>
<gene>
    <name evidence="10" type="primary">thiE</name>
    <name evidence="14" type="ORF">DV711_18000</name>
</gene>
<evidence type="ECO:0000256" key="2">
    <source>
        <dbReference type="ARBA" id="ARBA00005165"/>
    </source>
</evidence>
<evidence type="ECO:0000256" key="4">
    <source>
        <dbReference type="ARBA" id="ARBA00022723"/>
    </source>
</evidence>
<comment type="catalytic activity">
    <reaction evidence="9 10 11">
        <text>2-[(2R,5Z)-2-carboxy-4-methylthiazol-5(2H)-ylidene]ethyl phosphate + 4-amino-2-methyl-5-(diphosphooxymethyl)pyrimidine + 2 H(+) = thiamine phosphate + CO2 + diphosphate</text>
        <dbReference type="Rhea" id="RHEA:47844"/>
        <dbReference type="ChEBI" id="CHEBI:15378"/>
        <dbReference type="ChEBI" id="CHEBI:16526"/>
        <dbReference type="ChEBI" id="CHEBI:33019"/>
        <dbReference type="ChEBI" id="CHEBI:37575"/>
        <dbReference type="ChEBI" id="CHEBI:57841"/>
        <dbReference type="ChEBI" id="CHEBI:62899"/>
        <dbReference type="EC" id="2.5.1.3"/>
    </reaction>
</comment>
<dbReference type="InterPro" id="IPR034291">
    <property type="entry name" value="TMP_synthase"/>
</dbReference>
<evidence type="ECO:0000256" key="9">
    <source>
        <dbReference type="ARBA" id="ARBA00047883"/>
    </source>
</evidence>
<feature type="binding site" evidence="10">
    <location>
        <position position="68"/>
    </location>
    <ligand>
        <name>Mg(2+)</name>
        <dbReference type="ChEBI" id="CHEBI:18420"/>
    </ligand>
</feature>
<evidence type="ECO:0000256" key="3">
    <source>
        <dbReference type="ARBA" id="ARBA00022679"/>
    </source>
</evidence>
<sequence length="206" mass="22011">MRQGLYAITDSTLTPDSTLLDQVEQALRGGAMIVQYRDKSDQADKRLRQATELAQLCRRYQRPLLINDDVQLALDSGADGVHLGQTDGSLEQARQRLGNDAIIGITCHDSLELAQQAQQGGADYVAFGAFFSSATKPDARPAPMSLLTEAKQQLSVPVVAIGGINRDNAGQLIEQGADMIAVIGDLFGHPDVQASAQVLSACFASE</sequence>
<dbReference type="SUPFAM" id="SSF51391">
    <property type="entry name" value="Thiamin phosphate synthase"/>
    <property type="match status" value="1"/>
</dbReference>
<evidence type="ECO:0000256" key="6">
    <source>
        <dbReference type="ARBA" id="ARBA00022977"/>
    </source>
</evidence>
<evidence type="ECO:0000259" key="13">
    <source>
        <dbReference type="Pfam" id="PF02581"/>
    </source>
</evidence>
<dbReference type="GO" id="GO:0005737">
    <property type="term" value="C:cytoplasm"/>
    <property type="evidence" value="ECO:0007669"/>
    <property type="project" value="TreeGrafter"/>
</dbReference>
<comment type="pathway">
    <text evidence="2 10 12">Cofactor biosynthesis; thiamine diphosphate biosynthesis; thiamine phosphate from 4-amino-2-methyl-5-diphosphomethylpyrimidine and 4-methyl-5-(2-phosphoethyl)-thiazole: step 1/1.</text>
</comment>
<name>A0A369WA10_9GAMM</name>
<keyword evidence="6 10" id="KW-0784">Thiamine biosynthesis</keyword>
<dbReference type="OrthoDB" id="9789949at2"/>
<keyword evidence="3 10" id="KW-0808">Transferase</keyword>
<dbReference type="PANTHER" id="PTHR20857">
    <property type="entry name" value="THIAMINE-PHOSPHATE PYROPHOSPHORYLASE"/>
    <property type="match status" value="1"/>
</dbReference>
<protein>
    <recommendedName>
        <fullName evidence="10">Thiamine-phosphate synthase</fullName>
        <shortName evidence="10">TP synthase</shortName>
        <shortName evidence="10">TPS</shortName>
        <ecNumber evidence="10">2.5.1.3</ecNumber>
    </recommendedName>
    <alternativeName>
        <fullName evidence="10">Thiamine-phosphate pyrophosphorylase</fullName>
        <shortName evidence="10">TMP pyrophosphorylase</shortName>
        <shortName evidence="10">TMP-PPase</shortName>
    </alternativeName>
</protein>
<dbReference type="InterPro" id="IPR022998">
    <property type="entry name" value="ThiamineP_synth_TenI"/>
</dbReference>
<evidence type="ECO:0000256" key="1">
    <source>
        <dbReference type="ARBA" id="ARBA00003814"/>
    </source>
</evidence>
<dbReference type="InterPro" id="IPR013785">
    <property type="entry name" value="Aldolase_TIM"/>
</dbReference>
<feature type="binding site" evidence="10">
    <location>
        <position position="106"/>
    </location>
    <ligand>
        <name>4-amino-2-methyl-5-(diphosphooxymethyl)pyrimidine</name>
        <dbReference type="ChEBI" id="CHEBI:57841"/>
    </ligand>
</feature>
<feature type="binding site" evidence="10">
    <location>
        <position position="136"/>
    </location>
    <ligand>
        <name>4-amino-2-methyl-5-(diphosphooxymethyl)pyrimidine</name>
        <dbReference type="ChEBI" id="CHEBI:57841"/>
    </ligand>
</feature>
<dbReference type="CDD" id="cd00564">
    <property type="entry name" value="TMP_TenI"/>
    <property type="match status" value="1"/>
</dbReference>
<proteinExistence type="inferred from homology"/>
<comment type="catalytic activity">
    <reaction evidence="7 10 11">
        <text>4-methyl-5-(2-phosphooxyethyl)-thiazole + 4-amino-2-methyl-5-(diphosphooxymethyl)pyrimidine + H(+) = thiamine phosphate + diphosphate</text>
        <dbReference type="Rhea" id="RHEA:22328"/>
        <dbReference type="ChEBI" id="CHEBI:15378"/>
        <dbReference type="ChEBI" id="CHEBI:33019"/>
        <dbReference type="ChEBI" id="CHEBI:37575"/>
        <dbReference type="ChEBI" id="CHEBI:57841"/>
        <dbReference type="ChEBI" id="CHEBI:58296"/>
        <dbReference type="EC" id="2.5.1.3"/>
    </reaction>
</comment>
<feature type="domain" description="Thiamine phosphate synthase/TenI" evidence="13">
    <location>
        <begin position="5"/>
        <end position="184"/>
    </location>
</feature>
<dbReference type="HAMAP" id="MF_00097">
    <property type="entry name" value="TMP_synthase"/>
    <property type="match status" value="1"/>
</dbReference>
<evidence type="ECO:0000256" key="7">
    <source>
        <dbReference type="ARBA" id="ARBA00047334"/>
    </source>
</evidence>
<comment type="caution">
    <text evidence="10">Lacks conserved residue(s) required for the propagation of feature annotation.</text>
</comment>
<keyword evidence="4 10" id="KW-0479">Metal-binding</keyword>
<evidence type="ECO:0000256" key="12">
    <source>
        <dbReference type="RuleBase" id="RU004253"/>
    </source>
</evidence>
<evidence type="ECO:0000313" key="14">
    <source>
        <dbReference type="EMBL" id="RDE18019.1"/>
    </source>
</evidence>
<feature type="binding site" evidence="10">
    <location>
        <position position="87"/>
    </location>
    <ligand>
        <name>Mg(2+)</name>
        <dbReference type="ChEBI" id="CHEBI:18420"/>
    </ligand>
</feature>
<organism evidence="14 15">
    <name type="scientific">Motiliproteus coralliicola</name>
    <dbReference type="NCBI Taxonomy" id="2283196"/>
    <lineage>
        <taxon>Bacteria</taxon>
        <taxon>Pseudomonadati</taxon>
        <taxon>Pseudomonadota</taxon>
        <taxon>Gammaproteobacteria</taxon>
        <taxon>Oceanospirillales</taxon>
        <taxon>Oceanospirillaceae</taxon>
        <taxon>Motiliproteus</taxon>
    </lineage>
</organism>
<dbReference type="PANTHER" id="PTHR20857:SF15">
    <property type="entry name" value="THIAMINE-PHOSPHATE SYNTHASE"/>
    <property type="match status" value="1"/>
</dbReference>
<dbReference type="RefSeq" id="WP_114697137.1">
    <property type="nucleotide sequence ID" value="NZ_QQOH01000006.1"/>
</dbReference>
<feature type="binding site" evidence="10">
    <location>
        <begin position="133"/>
        <end position="135"/>
    </location>
    <ligand>
        <name>2-[(2R,5Z)-2-carboxy-4-methylthiazol-5(2H)-ylidene]ethyl phosphate</name>
        <dbReference type="ChEBI" id="CHEBI:62899"/>
    </ligand>
</feature>
<comment type="caution">
    <text evidence="14">The sequence shown here is derived from an EMBL/GenBank/DDBJ whole genome shotgun (WGS) entry which is preliminary data.</text>
</comment>
<comment type="cofactor">
    <cofactor evidence="10">
        <name>Mg(2+)</name>
        <dbReference type="ChEBI" id="CHEBI:18420"/>
    </cofactor>
    <text evidence="10">Binds 1 Mg(2+) ion per subunit.</text>
</comment>
<dbReference type="EC" id="2.5.1.3" evidence="10"/>
<dbReference type="NCBIfam" id="TIGR00693">
    <property type="entry name" value="thiE"/>
    <property type="match status" value="1"/>
</dbReference>
<dbReference type="Gene3D" id="3.20.20.70">
    <property type="entry name" value="Aldolase class I"/>
    <property type="match status" value="1"/>
</dbReference>
<dbReference type="InterPro" id="IPR036206">
    <property type="entry name" value="ThiamineP_synth_sf"/>
</dbReference>
<evidence type="ECO:0000256" key="8">
    <source>
        <dbReference type="ARBA" id="ARBA00047851"/>
    </source>
</evidence>
<feature type="binding site" evidence="10">
    <location>
        <position position="67"/>
    </location>
    <ligand>
        <name>4-amino-2-methyl-5-(diphosphooxymethyl)pyrimidine</name>
        <dbReference type="ChEBI" id="CHEBI:57841"/>
    </ligand>
</feature>
<evidence type="ECO:0000313" key="15">
    <source>
        <dbReference type="Proteomes" id="UP000253769"/>
    </source>
</evidence>
<comment type="catalytic activity">
    <reaction evidence="8 10 11">
        <text>2-(2-carboxy-4-methylthiazol-5-yl)ethyl phosphate + 4-amino-2-methyl-5-(diphosphooxymethyl)pyrimidine + 2 H(+) = thiamine phosphate + CO2 + diphosphate</text>
        <dbReference type="Rhea" id="RHEA:47848"/>
        <dbReference type="ChEBI" id="CHEBI:15378"/>
        <dbReference type="ChEBI" id="CHEBI:16526"/>
        <dbReference type="ChEBI" id="CHEBI:33019"/>
        <dbReference type="ChEBI" id="CHEBI:37575"/>
        <dbReference type="ChEBI" id="CHEBI:57841"/>
        <dbReference type="ChEBI" id="CHEBI:62890"/>
        <dbReference type="EC" id="2.5.1.3"/>
    </reaction>
</comment>
<accession>A0A369WA10</accession>
<reference evidence="14 15" key="1">
    <citation type="submission" date="2018-07" db="EMBL/GenBank/DDBJ databases">
        <title>Motiliproteus coralliicola sp. nov., a bacterium isolated from Coral.</title>
        <authorList>
            <person name="Wang G."/>
        </authorList>
    </citation>
    <scope>NUCLEOTIDE SEQUENCE [LARGE SCALE GENOMIC DNA]</scope>
    <source>
        <strain evidence="14 15">C34</strain>
    </source>
</reference>
<dbReference type="GO" id="GO:0009229">
    <property type="term" value="P:thiamine diphosphate biosynthetic process"/>
    <property type="evidence" value="ECO:0007669"/>
    <property type="project" value="UniProtKB-UniRule"/>
</dbReference>
<keyword evidence="5 10" id="KW-0460">Magnesium</keyword>
<evidence type="ECO:0000256" key="11">
    <source>
        <dbReference type="RuleBase" id="RU003826"/>
    </source>
</evidence>
<dbReference type="GO" id="GO:0009228">
    <property type="term" value="P:thiamine biosynthetic process"/>
    <property type="evidence" value="ECO:0007669"/>
    <property type="project" value="UniProtKB-KW"/>
</dbReference>